<dbReference type="InterPro" id="IPR000582">
    <property type="entry name" value="Acyl-CoA-binding_protein"/>
</dbReference>
<dbReference type="Pfam" id="PF00887">
    <property type="entry name" value="ACBP"/>
    <property type="match status" value="1"/>
</dbReference>
<sequence>MEHWQELVQSVIIGLIFSFFVAKLISIVISFRDDNLKLTREDNNDEITTTDQVIIDEKEGLLARTTMSGSFMSEEEDDWEGVESTELDDAFSAATAFVGAVAADRLSQKVSNDVQLELYGLYKIATEGPCTTPQPSALKISARAKW</sequence>
<evidence type="ECO:0000313" key="8">
    <source>
        <dbReference type="Proteomes" id="UP000541444"/>
    </source>
</evidence>
<evidence type="ECO:0000256" key="5">
    <source>
        <dbReference type="SAM" id="Phobius"/>
    </source>
</evidence>
<organism evidence="7 8">
    <name type="scientific">Kingdonia uniflora</name>
    <dbReference type="NCBI Taxonomy" id="39325"/>
    <lineage>
        <taxon>Eukaryota</taxon>
        <taxon>Viridiplantae</taxon>
        <taxon>Streptophyta</taxon>
        <taxon>Embryophyta</taxon>
        <taxon>Tracheophyta</taxon>
        <taxon>Spermatophyta</taxon>
        <taxon>Magnoliopsida</taxon>
        <taxon>Ranunculales</taxon>
        <taxon>Circaeasteraceae</taxon>
        <taxon>Kingdonia</taxon>
    </lineage>
</organism>
<dbReference type="PANTHER" id="PTHR24119">
    <property type="entry name" value="ACYL-COA-BINDING DOMAIN-CONTAINING PROTEIN 6"/>
    <property type="match status" value="1"/>
</dbReference>
<dbReference type="EMBL" id="JACGCM010000658">
    <property type="protein sequence ID" value="KAF6169473.1"/>
    <property type="molecule type" value="Genomic_DNA"/>
</dbReference>
<comment type="caution">
    <text evidence="7">The sequence shown here is derived from an EMBL/GenBank/DDBJ whole genome shotgun (WGS) entry which is preliminary data.</text>
</comment>
<evidence type="ECO:0000259" key="6">
    <source>
        <dbReference type="PROSITE" id="PS51228"/>
    </source>
</evidence>
<evidence type="ECO:0000256" key="3">
    <source>
        <dbReference type="ARBA" id="ARBA00023043"/>
    </source>
</evidence>
<keyword evidence="5" id="KW-0472">Membrane</keyword>
<keyword evidence="5" id="KW-0812">Transmembrane</keyword>
<keyword evidence="3" id="KW-0040">ANK repeat</keyword>
<proteinExistence type="inferred from homology"/>
<keyword evidence="8" id="KW-1185">Reference proteome</keyword>
<dbReference type="Proteomes" id="UP000541444">
    <property type="component" value="Unassembled WGS sequence"/>
</dbReference>
<dbReference type="Gene3D" id="1.20.80.10">
    <property type="match status" value="1"/>
</dbReference>
<evidence type="ECO:0000256" key="4">
    <source>
        <dbReference type="ARBA" id="ARBA00023121"/>
    </source>
</evidence>
<feature type="domain" description="ACB" evidence="6">
    <location>
        <begin position="87"/>
        <end position="146"/>
    </location>
</feature>
<keyword evidence="2" id="KW-0677">Repeat</keyword>
<evidence type="ECO:0000256" key="2">
    <source>
        <dbReference type="ARBA" id="ARBA00022737"/>
    </source>
</evidence>
<name>A0A7J7NQV9_9MAGN</name>
<comment type="similarity">
    <text evidence="1">Belongs to the ACBP family.</text>
</comment>
<dbReference type="PANTHER" id="PTHR24119:SF0">
    <property type="entry name" value="ACYL-COA-BINDING DOMAIN-CONTAINING PROTEIN 6"/>
    <property type="match status" value="1"/>
</dbReference>
<reference evidence="7 8" key="1">
    <citation type="journal article" date="2020" name="IScience">
        <title>Genome Sequencing of the Endangered Kingdonia uniflora (Circaeasteraceae, Ranunculales) Reveals Potential Mechanisms of Evolutionary Specialization.</title>
        <authorList>
            <person name="Sun Y."/>
            <person name="Deng T."/>
            <person name="Zhang A."/>
            <person name="Moore M.J."/>
            <person name="Landis J.B."/>
            <person name="Lin N."/>
            <person name="Zhang H."/>
            <person name="Zhang X."/>
            <person name="Huang J."/>
            <person name="Zhang X."/>
            <person name="Sun H."/>
            <person name="Wang H."/>
        </authorList>
    </citation>
    <scope>NUCLEOTIDE SEQUENCE [LARGE SCALE GENOMIC DNA]</scope>
    <source>
        <strain evidence="7">TB1705</strain>
        <tissue evidence="7">Leaf</tissue>
    </source>
</reference>
<keyword evidence="5" id="KW-1133">Transmembrane helix</keyword>
<dbReference type="GO" id="GO:0000062">
    <property type="term" value="F:fatty-acyl-CoA binding"/>
    <property type="evidence" value="ECO:0007669"/>
    <property type="project" value="InterPro"/>
</dbReference>
<evidence type="ECO:0000256" key="1">
    <source>
        <dbReference type="ARBA" id="ARBA00005567"/>
    </source>
</evidence>
<dbReference type="InterPro" id="IPR035984">
    <property type="entry name" value="Acyl-CoA-binding_sf"/>
</dbReference>
<dbReference type="AlphaFoldDB" id="A0A7J7NQV9"/>
<dbReference type="PROSITE" id="PS51228">
    <property type="entry name" value="ACB_2"/>
    <property type="match status" value="1"/>
</dbReference>
<accession>A0A7J7NQV9</accession>
<gene>
    <name evidence="7" type="ORF">GIB67_004754</name>
</gene>
<feature type="transmembrane region" description="Helical" evidence="5">
    <location>
        <begin position="12"/>
        <end position="31"/>
    </location>
</feature>
<protein>
    <recommendedName>
        <fullName evidence="6">ACB domain-containing protein</fullName>
    </recommendedName>
</protein>
<dbReference type="InterPro" id="IPR014352">
    <property type="entry name" value="FERM/acyl-CoA-bd_prot_sf"/>
</dbReference>
<keyword evidence="4" id="KW-0446">Lipid-binding</keyword>
<dbReference type="SUPFAM" id="SSF47027">
    <property type="entry name" value="Acyl-CoA binding protein"/>
    <property type="match status" value="1"/>
</dbReference>
<evidence type="ECO:0000313" key="7">
    <source>
        <dbReference type="EMBL" id="KAF6169473.1"/>
    </source>
</evidence>
<dbReference type="OrthoDB" id="346910at2759"/>